<sequence length="84" mass="9429">MALAVADTLSQCKKVAHFAKPVSRPMVLAWLLQQETVNESSQHRHTIHESWDPQVGILHLSIAHALDASQAFWETQSEILIEDS</sequence>
<dbReference type="AlphaFoldDB" id="A0A183UNI5"/>
<evidence type="ECO:0000313" key="2">
    <source>
        <dbReference type="Proteomes" id="UP000050794"/>
    </source>
</evidence>
<proteinExistence type="predicted"/>
<name>A0A183UNI5_TOXCA</name>
<gene>
    <name evidence="1" type="ORF">TCNE_LOCUS10055</name>
</gene>
<reference evidence="1 2" key="2">
    <citation type="submission" date="2018-11" db="EMBL/GenBank/DDBJ databases">
        <authorList>
            <consortium name="Pathogen Informatics"/>
        </authorList>
    </citation>
    <scope>NUCLEOTIDE SEQUENCE [LARGE SCALE GENOMIC DNA]</scope>
</reference>
<keyword evidence="2" id="KW-1185">Reference proteome</keyword>
<evidence type="ECO:0000313" key="1">
    <source>
        <dbReference type="EMBL" id="VDM41376.1"/>
    </source>
</evidence>
<accession>A0A183UNI5</accession>
<dbReference type="Proteomes" id="UP000050794">
    <property type="component" value="Unassembled WGS sequence"/>
</dbReference>
<dbReference type="WBParaSite" id="TCNE_0001005501-mRNA-1">
    <property type="protein sequence ID" value="TCNE_0001005501-mRNA-1"/>
    <property type="gene ID" value="TCNE_0001005501"/>
</dbReference>
<organism evidence="2 3">
    <name type="scientific">Toxocara canis</name>
    <name type="common">Canine roundworm</name>
    <dbReference type="NCBI Taxonomy" id="6265"/>
    <lineage>
        <taxon>Eukaryota</taxon>
        <taxon>Metazoa</taxon>
        <taxon>Ecdysozoa</taxon>
        <taxon>Nematoda</taxon>
        <taxon>Chromadorea</taxon>
        <taxon>Rhabditida</taxon>
        <taxon>Spirurina</taxon>
        <taxon>Ascaridomorpha</taxon>
        <taxon>Ascaridoidea</taxon>
        <taxon>Toxocaridae</taxon>
        <taxon>Toxocara</taxon>
    </lineage>
</organism>
<evidence type="ECO:0000313" key="3">
    <source>
        <dbReference type="WBParaSite" id="TCNE_0001005501-mRNA-1"/>
    </source>
</evidence>
<protein>
    <submittedName>
        <fullName evidence="3">DUF968 domain-containing protein</fullName>
    </submittedName>
</protein>
<reference evidence="3" key="1">
    <citation type="submission" date="2016-06" db="UniProtKB">
        <authorList>
            <consortium name="WormBaseParasite"/>
        </authorList>
    </citation>
    <scope>IDENTIFICATION</scope>
</reference>
<dbReference type="EMBL" id="UYWY01020372">
    <property type="protein sequence ID" value="VDM41376.1"/>
    <property type="molecule type" value="Genomic_DNA"/>
</dbReference>